<reference evidence="9 11" key="1">
    <citation type="submission" date="2015-11" db="EMBL/GenBank/DDBJ databases">
        <title>Complete Genome Sequence of Kocuria flava strain HO-9041.</title>
        <authorList>
            <person name="Zhou M."/>
            <person name="Dai J."/>
        </authorList>
    </citation>
    <scope>NUCLEOTIDE SEQUENCE [LARGE SCALE GENOMIC DNA]</scope>
    <source>
        <strain evidence="9 11">HO-9041</strain>
    </source>
</reference>
<evidence type="ECO:0000313" key="12">
    <source>
        <dbReference type="Proteomes" id="UP000321155"/>
    </source>
</evidence>
<dbReference type="PANTHER" id="PTHR24286:SF24">
    <property type="entry name" value="LANOSTEROL 14-ALPHA DEMETHYLASE"/>
    <property type="match status" value="1"/>
</dbReference>
<dbReference type="SUPFAM" id="SSF48264">
    <property type="entry name" value="Cytochrome P450"/>
    <property type="match status" value="1"/>
</dbReference>
<dbReference type="InterPro" id="IPR001128">
    <property type="entry name" value="Cyt_P450"/>
</dbReference>
<dbReference type="OrthoDB" id="9764248at2"/>
<evidence type="ECO:0000256" key="8">
    <source>
        <dbReference type="SAM" id="MobiDB-lite"/>
    </source>
</evidence>
<evidence type="ECO:0000256" key="2">
    <source>
        <dbReference type="ARBA" id="ARBA00010617"/>
    </source>
</evidence>
<keyword evidence="4" id="KW-0479">Metal-binding</keyword>
<keyword evidence="12" id="KW-1185">Reference proteome</keyword>
<comment type="cofactor">
    <cofactor evidence="1">
        <name>heme</name>
        <dbReference type="ChEBI" id="CHEBI:30413"/>
    </cofactor>
</comment>
<sequence>MEATDRPAAWRTMPTEHARTRSKDATRDLLRDGYTWADAARARAADPAARALPVRLLGRPALLVRGAEAVRFFYDGTLLRREGAVPLAVRLPLFGRGAVHGLDDGPHHRRKELFLRATEPRRRADLVAAADAGWARAVAAGGPLDVHATAVRVHGRAVQRWAGIELPEAELDRRAAGLAQVVDGFGVPGPAWVQALRARRESESWALELIGRTRLDAVRAGRAPDELSVLELVAGHRGEDGQLLPGHTAAVELLNLLRPTVAVSWFAAFAALALHEHPGWARRLREEAAGRATAVGGPEATAFAHEVRRLFPFVPLLAARARRPLEWGGHRLEAGQRVVLDVHGTNTDPWEWERAGEFDPARFLGTGAAAAANLVPQGGGEVAGGHRCPGEDVTVAVLAVAAAHLASRPWRTDPAGLRYDLHRMPTRPQGGPVLEPLA</sequence>
<dbReference type="Pfam" id="PF00067">
    <property type="entry name" value="p450"/>
    <property type="match status" value="1"/>
</dbReference>
<evidence type="ECO:0000256" key="4">
    <source>
        <dbReference type="ARBA" id="ARBA00022723"/>
    </source>
</evidence>
<feature type="compositionally biased region" description="Basic and acidic residues" evidence="8">
    <location>
        <begin position="14"/>
        <end position="23"/>
    </location>
</feature>
<evidence type="ECO:0000313" key="11">
    <source>
        <dbReference type="Proteomes" id="UP000057181"/>
    </source>
</evidence>
<proteinExistence type="inferred from homology"/>
<keyword evidence="7" id="KW-0503">Monooxygenase</keyword>
<comment type="similarity">
    <text evidence="2">Belongs to the cytochrome P450 family.</text>
</comment>
<reference evidence="10 12" key="2">
    <citation type="submission" date="2019-07" db="EMBL/GenBank/DDBJ databases">
        <title>Whole genome shotgun sequence of Kocuria flava NBRC 107626.</title>
        <authorList>
            <person name="Hosoyama A."/>
            <person name="Uohara A."/>
            <person name="Ohji S."/>
            <person name="Ichikawa N."/>
        </authorList>
    </citation>
    <scope>NUCLEOTIDE SEQUENCE [LARGE SCALE GENOMIC DNA]</scope>
    <source>
        <strain evidence="10 12">NBRC 107626</strain>
    </source>
</reference>
<keyword evidence="3" id="KW-0349">Heme</keyword>
<name>A0A0U3I9E5_9MICC</name>
<evidence type="ECO:0000256" key="1">
    <source>
        <dbReference type="ARBA" id="ARBA00001971"/>
    </source>
</evidence>
<dbReference type="GO" id="GO:0004497">
    <property type="term" value="F:monooxygenase activity"/>
    <property type="evidence" value="ECO:0007669"/>
    <property type="project" value="UniProtKB-KW"/>
</dbReference>
<dbReference type="Proteomes" id="UP000321155">
    <property type="component" value="Unassembled WGS sequence"/>
</dbReference>
<dbReference type="KEGG" id="kfv:AS188_09970"/>
<gene>
    <name evidence="10" type="primary">cypC</name>
    <name evidence="9" type="ORF">AS188_09970</name>
    <name evidence="10" type="ORF">KFL01_06170</name>
</gene>
<evidence type="ECO:0000256" key="3">
    <source>
        <dbReference type="ARBA" id="ARBA00022617"/>
    </source>
</evidence>
<evidence type="ECO:0000256" key="6">
    <source>
        <dbReference type="ARBA" id="ARBA00023004"/>
    </source>
</evidence>
<evidence type="ECO:0000313" key="9">
    <source>
        <dbReference type="EMBL" id="ALU40012.1"/>
    </source>
</evidence>
<dbReference type="InterPro" id="IPR036396">
    <property type="entry name" value="Cyt_P450_sf"/>
</dbReference>
<feature type="region of interest" description="Disordered" evidence="8">
    <location>
        <begin position="1"/>
        <end position="23"/>
    </location>
</feature>
<dbReference type="EMBL" id="BJZR01000010">
    <property type="protein sequence ID" value="GEO91311.1"/>
    <property type="molecule type" value="Genomic_DNA"/>
</dbReference>
<dbReference type="PANTHER" id="PTHR24286">
    <property type="entry name" value="CYTOCHROME P450 26"/>
    <property type="match status" value="1"/>
</dbReference>
<keyword evidence="5" id="KW-0560">Oxidoreductase</keyword>
<dbReference type="EMBL" id="CP013254">
    <property type="protein sequence ID" value="ALU40012.1"/>
    <property type="molecule type" value="Genomic_DNA"/>
</dbReference>
<evidence type="ECO:0000256" key="7">
    <source>
        <dbReference type="ARBA" id="ARBA00023033"/>
    </source>
</evidence>
<dbReference type="GO" id="GO:0020037">
    <property type="term" value="F:heme binding"/>
    <property type="evidence" value="ECO:0007669"/>
    <property type="project" value="InterPro"/>
</dbReference>
<dbReference type="AlphaFoldDB" id="A0A0U3I9E5"/>
<dbReference type="GO" id="GO:0016125">
    <property type="term" value="P:sterol metabolic process"/>
    <property type="evidence" value="ECO:0007669"/>
    <property type="project" value="TreeGrafter"/>
</dbReference>
<organism evidence="9 11">
    <name type="scientific">Kocuria flava</name>
    <dbReference type="NCBI Taxonomy" id="446860"/>
    <lineage>
        <taxon>Bacteria</taxon>
        <taxon>Bacillati</taxon>
        <taxon>Actinomycetota</taxon>
        <taxon>Actinomycetes</taxon>
        <taxon>Micrococcales</taxon>
        <taxon>Micrococcaceae</taxon>
        <taxon>Kocuria</taxon>
    </lineage>
</organism>
<dbReference type="GO" id="GO:0016705">
    <property type="term" value="F:oxidoreductase activity, acting on paired donors, with incorporation or reduction of molecular oxygen"/>
    <property type="evidence" value="ECO:0007669"/>
    <property type="project" value="InterPro"/>
</dbReference>
<evidence type="ECO:0000313" key="10">
    <source>
        <dbReference type="EMBL" id="GEO91311.1"/>
    </source>
</evidence>
<protein>
    <submittedName>
        <fullName evidence="10">Cytochrome P450</fullName>
    </submittedName>
</protein>
<dbReference type="STRING" id="446860.AS188_09970"/>
<dbReference type="Proteomes" id="UP000057181">
    <property type="component" value="Chromosome"/>
</dbReference>
<evidence type="ECO:0000256" key="5">
    <source>
        <dbReference type="ARBA" id="ARBA00023002"/>
    </source>
</evidence>
<dbReference type="GO" id="GO:0005506">
    <property type="term" value="F:iron ion binding"/>
    <property type="evidence" value="ECO:0007669"/>
    <property type="project" value="InterPro"/>
</dbReference>
<keyword evidence="6" id="KW-0408">Iron</keyword>
<dbReference type="Gene3D" id="1.10.630.10">
    <property type="entry name" value="Cytochrome P450"/>
    <property type="match status" value="1"/>
</dbReference>
<accession>A0A0U3I9E5</accession>